<dbReference type="CDD" id="cd08048">
    <property type="entry name" value="HFD_TAF11"/>
    <property type="match status" value="1"/>
</dbReference>
<feature type="region of interest" description="Disordered" evidence="6">
    <location>
        <begin position="1"/>
        <end position="159"/>
    </location>
</feature>
<evidence type="ECO:0000256" key="6">
    <source>
        <dbReference type="SAM" id="MobiDB-lite"/>
    </source>
</evidence>
<dbReference type="InterPro" id="IPR009072">
    <property type="entry name" value="Histone-fold"/>
</dbReference>
<dbReference type="GO" id="GO:0005669">
    <property type="term" value="C:transcription factor TFIID complex"/>
    <property type="evidence" value="ECO:0007669"/>
    <property type="project" value="InterPro"/>
</dbReference>
<evidence type="ECO:0000256" key="4">
    <source>
        <dbReference type="ARBA" id="ARBA00023163"/>
    </source>
</evidence>
<evidence type="ECO:0000256" key="3">
    <source>
        <dbReference type="ARBA" id="ARBA00023015"/>
    </source>
</evidence>
<evidence type="ECO:0000259" key="7">
    <source>
        <dbReference type="Pfam" id="PF04719"/>
    </source>
</evidence>
<dbReference type="AlphaFoldDB" id="A0A3E2HBE1"/>
<dbReference type="PANTHER" id="PTHR13218:SF8">
    <property type="entry name" value="TRANSCRIPTION INITIATION FACTOR TFIID SUBUNIT 11"/>
    <property type="match status" value="1"/>
</dbReference>
<comment type="caution">
    <text evidence="8">The sequence shown here is derived from an EMBL/GenBank/DDBJ whole genome shotgun (WGS) entry which is preliminary data.</text>
</comment>
<dbReference type="Proteomes" id="UP000258309">
    <property type="component" value="Unassembled WGS sequence"/>
</dbReference>
<dbReference type="GO" id="GO:0016251">
    <property type="term" value="F:RNA polymerase II general transcription initiation factor activity"/>
    <property type="evidence" value="ECO:0007669"/>
    <property type="project" value="TreeGrafter"/>
</dbReference>
<gene>
    <name evidence="8" type="ORF">B7463_g5601</name>
</gene>
<feature type="compositionally biased region" description="Basic residues" evidence="6">
    <location>
        <begin position="94"/>
        <end position="103"/>
    </location>
</feature>
<comment type="subcellular location">
    <subcellularLocation>
        <location evidence="1">Nucleus</location>
    </subcellularLocation>
</comment>
<feature type="non-terminal residue" evidence="8">
    <location>
        <position position="314"/>
    </location>
</feature>
<dbReference type="GO" id="GO:0051123">
    <property type="term" value="P:RNA polymerase II preinitiation complex assembly"/>
    <property type="evidence" value="ECO:0007669"/>
    <property type="project" value="InterPro"/>
</dbReference>
<evidence type="ECO:0000256" key="5">
    <source>
        <dbReference type="ARBA" id="ARBA00023242"/>
    </source>
</evidence>
<reference evidence="8 9" key="1">
    <citation type="submission" date="2018-05" db="EMBL/GenBank/DDBJ databases">
        <title>Draft genome sequence of Scytalidium lignicola DSM 105466, a ubiquitous saprotrophic fungus.</title>
        <authorList>
            <person name="Buettner E."/>
            <person name="Gebauer A.M."/>
            <person name="Hofrichter M."/>
            <person name="Liers C."/>
            <person name="Kellner H."/>
        </authorList>
    </citation>
    <scope>NUCLEOTIDE SEQUENCE [LARGE SCALE GENOMIC DNA]</scope>
    <source>
        <strain evidence="8 9">DSM 105466</strain>
    </source>
</reference>
<keyword evidence="5" id="KW-0539">Nucleus</keyword>
<evidence type="ECO:0000313" key="8">
    <source>
        <dbReference type="EMBL" id="RFU30729.1"/>
    </source>
</evidence>
<dbReference type="SUPFAM" id="SSF47113">
    <property type="entry name" value="Histone-fold"/>
    <property type="match status" value="1"/>
</dbReference>
<feature type="region of interest" description="Disordered" evidence="6">
    <location>
        <begin position="241"/>
        <end position="265"/>
    </location>
</feature>
<dbReference type="Pfam" id="PF04719">
    <property type="entry name" value="TAFII28"/>
    <property type="match status" value="1"/>
</dbReference>
<dbReference type="EMBL" id="NCSJ02000093">
    <property type="protein sequence ID" value="RFU30729.1"/>
    <property type="molecule type" value="Genomic_DNA"/>
</dbReference>
<feature type="domain" description="TAFII28-like protein" evidence="7">
    <location>
        <begin position="176"/>
        <end position="276"/>
    </location>
</feature>
<organism evidence="8 9">
    <name type="scientific">Scytalidium lignicola</name>
    <name type="common">Hyphomycete</name>
    <dbReference type="NCBI Taxonomy" id="5539"/>
    <lineage>
        <taxon>Eukaryota</taxon>
        <taxon>Fungi</taxon>
        <taxon>Dikarya</taxon>
        <taxon>Ascomycota</taxon>
        <taxon>Pezizomycotina</taxon>
        <taxon>Leotiomycetes</taxon>
        <taxon>Leotiomycetes incertae sedis</taxon>
        <taxon>Scytalidium</taxon>
    </lineage>
</organism>
<evidence type="ECO:0000256" key="1">
    <source>
        <dbReference type="ARBA" id="ARBA00004123"/>
    </source>
</evidence>
<keyword evidence="9" id="KW-1185">Reference proteome</keyword>
<dbReference type="InterPro" id="IPR045127">
    <property type="entry name" value="TAF11-like"/>
</dbReference>
<dbReference type="Gene3D" id="1.10.20.10">
    <property type="entry name" value="Histone, subunit A"/>
    <property type="match status" value="1"/>
</dbReference>
<dbReference type="STRING" id="5539.A0A3E2HBE1"/>
<protein>
    <recommendedName>
        <fullName evidence="7">TAFII28-like protein domain-containing protein</fullName>
    </recommendedName>
</protein>
<accession>A0A3E2HBE1</accession>
<feature type="compositionally biased region" description="Polar residues" evidence="6">
    <location>
        <begin position="106"/>
        <end position="115"/>
    </location>
</feature>
<dbReference type="OrthoDB" id="28335at2759"/>
<name>A0A3E2HBE1_SCYLI</name>
<feature type="non-terminal residue" evidence="8">
    <location>
        <position position="1"/>
    </location>
</feature>
<feature type="compositionally biased region" description="Polar residues" evidence="6">
    <location>
        <begin position="1"/>
        <end position="23"/>
    </location>
</feature>
<feature type="compositionally biased region" description="Polar residues" evidence="6">
    <location>
        <begin position="48"/>
        <end position="85"/>
    </location>
</feature>
<proteinExistence type="inferred from homology"/>
<keyword evidence="4" id="KW-0804">Transcription</keyword>
<evidence type="ECO:0000256" key="2">
    <source>
        <dbReference type="ARBA" id="ARBA00009788"/>
    </source>
</evidence>
<dbReference type="OMA" id="RRIVNQT"/>
<dbReference type="PANTHER" id="PTHR13218">
    <property type="entry name" value="TRANSCRIPTION INITIATION FACTOR TFIID SUBUNIT 11-RELATED"/>
    <property type="match status" value="1"/>
</dbReference>
<dbReference type="InterPro" id="IPR006809">
    <property type="entry name" value="TAFII28_dom"/>
</dbReference>
<evidence type="ECO:0000313" key="9">
    <source>
        <dbReference type="Proteomes" id="UP000258309"/>
    </source>
</evidence>
<comment type="similarity">
    <text evidence="2">Belongs to the TAF11 family.</text>
</comment>
<sequence>MASPPYSHSYSAISSPYASNTALPQAPKRRQSDMPFSGPTVKRRKASLVSTTSSNHPLRQTSFPPENASQALYSRSPSVETMSLVSGSGAGSQQKKKRGRKSKSGVNGNDDTASVSAFGGPALTAGSGTSGGRGRQRRPSKTESIDDEDEGGEGMTVEVTAGTLEEKQKEIEHRAMLVNAFDPEQFSRYEAWRSSKLSDAIVRRIVNQTLSQSAPASVILAVKSVAKMFAGEMIEGARKVQSEWLNREEPEDGNPKEEETRRGPLLPDHLREAIRRYKMGKEGCLAGQLSLWQHQQSSGVERFAVKVMGKRLFK</sequence>
<dbReference type="GO" id="GO:0046982">
    <property type="term" value="F:protein heterodimerization activity"/>
    <property type="evidence" value="ECO:0007669"/>
    <property type="project" value="InterPro"/>
</dbReference>
<keyword evidence="3" id="KW-0805">Transcription regulation</keyword>